<protein>
    <submittedName>
        <fullName evidence="2">Uncharacterized protein</fullName>
    </submittedName>
</protein>
<accession>A0A540LR96</accession>
<reference evidence="2 3" key="1">
    <citation type="journal article" date="2019" name="G3 (Bethesda)">
        <title>Sequencing of a Wild Apple (Malus baccata) Genome Unravels the Differences Between Cultivated and Wild Apple Species Regarding Disease Resistance and Cold Tolerance.</title>
        <authorList>
            <person name="Chen X."/>
        </authorList>
    </citation>
    <scope>NUCLEOTIDE SEQUENCE [LARGE SCALE GENOMIC DNA]</scope>
    <source>
        <strain evidence="3">cv. Shandingzi</strain>
        <tissue evidence="2">Leaves</tissue>
    </source>
</reference>
<proteinExistence type="predicted"/>
<organism evidence="2 3">
    <name type="scientific">Malus baccata</name>
    <name type="common">Siberian crab apple</name>
    <name type="synonym">Pyrus baccata</name>
    <dbReference type="NCBI Taxonomy" id="106549"/>
    <lineage>
        <taxon>Eukaryota</taxon>
        <taxon>Viridiplantae</taxon>
        <taxon>Streptophyta</taxon>
        <taxon>Embryophyta</taxon>
        <taxon>Tracheophyta</taxon>
        <taxon>Spermatophyta</taxon>
        <taxon>Magnoliopsida</taxon>
        <taxon>eudicotyledons</taxon>
        <taxon>Gunneridae</taxon>
        <taxon>Pentapetalae</taxon>
        <taxon>rosids</taxon>
        <taxon>fabids</taxon>
        <taxon>Rosales</taxon>
        <taxon>Rosaceae</taxon>
        <taxon>Amygdaloideae</taxon>
        <taxon>Maleae</taxon>
        <taxon>Malus</taxon>
    </lineage>
</organism>
<dbReference type="Proteomes" id="UP000315295">
    <property type="component" value="Unassembled WGS sequence"/>
</dbReference>
<feature type="region of interest" description="Disordered" evidence="1">
    <location>
        <begin position="24"/>
        <end position="98"/>
    </location>
</feature>
<evidence type="ECO:0000313" key="2">
    <source>
        <dbReference type="EMBL" id="TQD89013.1"/>
    </source>
</evidence>
<dbReference type="EMBL" id="VIEB01000493">
    <property type="protein sequence ID" value="TQD89013.1"/>
    <property type="molecule type" value="Genomic_DNA"/>
</dbReference>
<evidence type="ECO:0000256" key="1">
    <source>
        <dbReference type="SAM" id="MobiDB-lite"/>
    </source>
</evidence>
<comment type="caution">
    <text evidence="2">The sequence shown here is derived from an EMBL/GenBank/DDBJ whole genome shotgun (WGS) entry which is preliminary data.</text>
</comment>
<feature type="compositionally biased region" description="Basic and acidic residues" evidence="1">
    <location>
        <begin position="46"/>
        <end position="85"/>
    </location>
</feature>
<name>A0A540LR96_MALBA</name>
<evidence type="ECO:0000313" key="3">
    <source>
        <dbReference type="Proteomes" id="UP000315295"/>
    </source>
</evidence>
<dbReference type="STRING" id="106549.A0A540LR96"/>
<sequence length="98" mass="11510">MDIKGGYGKLVQQELEAQRTLVDYGTGSLGSFPPVMPPQYYPRKRYRDDDRQSYDDSKRNSDYESRKNSDHESRPEKNPRFRESGDSDDDEDEQKRQA</sequence>
<keyword evidence="3" id="KW-1185">Reference proteome</keyword>
<gene>
    <name evidence="2" type="ORF">C1H46_025404</name>
</gene>
<dbReference type="AlphaFoldDB" id="A0A540LR96"/>